<evidence type="ECO:0000256" key="1">
    <source>
        <dbReference type="ARBA" id="ARBA00008174"/>
    </source>
</evidence>
<dbReference type="SMR" id="A0A0M4ES61"/>
<comment type="similarity">
    <text evidence="1">Belongs to the timeless family.</text>
</comment>
<dbReference type="Proteomes" id="UP000494163">
    <property type="component" value="Chromosome 3R"/>
</dbReference>
<feature type="domain" description="Timeless C-terminal" evidence="3">
    <location>
        <begin position="360"/>
        <end position="444"/>
    </location>
</feature>
<feature type="compositionally biased region" description="Basic residues" evidence="2">
    <location>
        <begin position="522"/>
        <end position="533"/>
    </location>
</feature>
<dbReference type="PANTHER" id="PTHR22940">
    <property type="entry name" value="TIMEOUT/TIMELESS-2"/>
    <property type="match status" value="1"/>
</dbReference>
<dbReference type="GO" id="GO:0043111">
    <property type="term" value="P:replication fork arrest"/>
    <property type="evidence" value="ECO:0007669"/>
    <property type="project" value="TreeGrafter"/>
</dbReference>
<dbReference type="GO" id="GO:0031298">
    <property type="term" value="C:replication fork protection complex"/>
    <property type="evidence" value="ECO:0007669"/>
    <property type="project" value="TreeGrafter"/>
</dbReference>
<feature type="region of interest" description="Disordered" evidence="2">
    <location>
        <begin position="453"/>
        <end position="744"/>
    </location>
</feature>
<feature type="compositionally biased region" description="Acidic residues" evidence="2">
    <location>
        <begin position="540"/>
        <end position="551"/>
    </location>
</feature>
<feature type="region of interest" description="Disordered" evidence="2">
    <location>
        <begin position="1"/>
        <end position="20"/>
    </location>
</feature>
<dbReference type="GO" id="GO:0000076">
    <property type="term" value="P:DNA replication checkpoint signaling"/>
    <property type="evidence" value="ECO:0007669"/>
    <property type="project" value="TreeGrafter"/>
</dbReference>
<sequence length="744" mass="85313">ESENDDNDEDVANEEYEEQDNGLTEKTFKFDDFARRLLHPKIVRACTLVLTDWTQIPTKALKAAVTILHRIAYGCSCPGMLYQAKLFRIFQQVFSVERDVHQEELRRLGIFVLRKFVEVAPTNPKIYAELLFYKGIREANELETGYCDAYEAGTKGVWTEAQETELRFLFEENQRNPSTDTDVIDWILENIVDKTRTRRGVLKKLQDMGLQFKAPTKRSTKAAQAGKNLWPPEEDEQLSSLYDQHRLEPDCLQRIVQEFEERRNKQQIIKRMLQLHLIADKSEILPAKPKRKSQKQQQQQQQNESDDDNAEQDDEEDEDNDEEFMQQPRAAGSGATKKSKPRQVVRTPLDVGTVRALIGQLDGEQYQGAFEWLRECLDDASEDTEEAAADDDGVPLLPLLEIQKAAMEQADFHKVLLALGLQPPIAGMENYWRIPTYLNAADLKMRAKIVSGEEVEEPDAASEADELQSEEEEDFLEKHSRQRQQAMNESIAAEQQRKLDTLMFSKSDEESEQRAAPPPPVKAKRQRKKKAKSKQTMAELSEEEEEQEEVNEIARKLARKKRKAAVSSEEEADVEPPSKPNTDDLFEQLKAKRATKIKSNAPAKQPTVDEATAEAEAEDAYNFNSEDYRARLQELEDEEEQQQQELDKENVTIKSQRTRRANVIDSDSDEDDAEDVNVAKAGKRPRPRSDSEQDTQANSLAAELELDSDEDVNFLARKKQSNKETNNKRRRVAVIDDDDDDDDF</sequence>
<feature type="region of interest" description="Disordered" evidence="2">
    <location>
        <begin position="215"/>
        <end position="237"/>
    </location>
</feature>
<dbReference type="GO" id="GO:0006281">
    <property type="term" value="P:DNA repair"/>
    <property type="evidence" value="ECO:0007669"/>
    <property type="project" value="TreeGrafter"/>
</dbReference>
<gene>
    <name evidence="4" type="ORF">Dbus_chr3Rg2285</name>
</gene>
<proteinExistence type="inferred from homology"/>
<evidence type="ECO:0000256" key="2">
    <source>
        <dbReference type="SAM" id="MobiDB-lite"/>
    </source>
</evidence>
<dbReference type="STRING" id="30019.A0A0M4ES61"/>
<feature type="non-terminal residue" evidence="4">
    <location>
        <position position="1"/>
    </location>
</feature>
<feature type="compositionally biased region" description="Acidic residues" evidence="2">
    <location>
        <begin position="735"/>
        <end position="744"/>
    </location>
</feature>
<dbReference type="AlphaFoldDB" id="A0A0M4ES61"/>
<dbReference type="EMBL" id="CP012526">
    <property type="protein sequence ID" value="ALC47535.1"/>
    <property type="molecule type" value="Genomic_DNA"/>
</dbReference>
<evidence type="ECO:0000313" key="4">
    <source>
        <dbReference type="EMBL" id="ALC47535.1"/>
    </source>
</evidence>
<feature type="compositionally biased region" description="Acidic residues" evidence="2">
    <location>
        <begin position="453"/>
        <end position="475"/>
    </location>
</feature>
<feature type="compositionally biased region" description="Acidic residues" evidence="2">
    <location>
        <begin position="304"/>
        <end position="324"/>
    </location>
</feature>
<dbReference type="Pfam" id="PF26019">
    <property type="entry name" value="HTH_TIMELESS"/>
    <property type="match status" value="2"/>
</dbReference>
<accession>A0A0M4ES61</accession>
<name>A0A0M4ES61_DROBS</name>
<feature type="region of interest" description="Disordered" evidence="2">
    <location>
        <begin position="284"/>
        <end position="344"/>
    </location>
</feature>
<evidence type="ECO:0000259" key="3">
    <source>
        <dbReference type="Pfam" id="PF05029"/>
    </source>
</evidence>
<evidence type="ECO:0000313" key="5">
    <source>
        <dbReference type="Proteomes" id="UP000494163"/>
    </source>
</evidence>
<dbReference type="OrthoDB" id="310853at2759"/>
<reference evidence="4 5" key="1">
    <citation type="submission" date="2015-08" db="EMBL/GenBank/DDBJ databases">
        <title>Ancestral chromatin configuration constrains chromatin evolution on differentiating sex chromosomes in Drosophila.</title>
        <authorList>
            <person name="Zhou Q."/>
            <person name="Bachtrog D."/>
        </authorList>
    </citation>
    <scope>NUCLEOTIDE SEQUENCE [LARGE SCALE GENOMIC DNA]</scope>
    <source>
        <tissue evidence="4">Whole larvae</tissue>
    </source>
</reference>
<protein>
    <submittedName>
        <fullName evidence="4">Timeout</fullName>
    </submittedName>
</protein>
<dbReference type="PANTHER" id="PTHR22940:SF4">
    <property type="entry name" value="PROTEIN TIMELESS HOMOLOG"/>
    <property type="match status" value="1"/>
</dbReference>
<dbReference type="GO" id="GO:0003677">
    <property type="term" value="F:DNA binding"/>
    <property type="evidence" value="ECO:0007669"/>
    <property type="project" value="TreeGrafter"/>
</dbReference>
<dbReference type="OMA" id="AWNCKMP"/>
<organism evidence="4 5">
    <name type="scientific">Drosophila busckii</name>
    <name type="common">Fruit fly</name>
    <dbReference type="NCBI Taxonomy" id="30019"/>
    <lineage>
        <taxon>Eukaryota</taxon>
        <taxon>Metazoa</taxon>
        <taxon>Ecdysozoa</taxon>
        <taxon>Arthropoda</taxon>
        <taxon>Hexapoda</taxon>
        <taxon>Insecta</taxon>
        <taxon>Pterygota</taxon>
        <taxon>Neoptera</taxon>
        <taxon>Endopterygota</taxon>
        <taxon>Diptera</taxon>
        <taxon>Brachycera</taxon>
        <taxon>Muscomorpha</taxon>
        <taxon>Ephydroidea</taxon>
        <taxon>Drosophilidae</taxon>
        <taxon>Drosophila</taxon>
    </lineage>
</organism>
<dbReference type="Pfam" id="PF05029">
    <property type="entry name" value="TIMELESS_C"/>
    <property type="match status" value="1"/>
</dbReference>
<dbReference type="InterPro" id="IPR044998">
    <property type="entry name" value="Timeless"/>
</dbReference>
<keyword evidence="5" id="KW-1185">Reference proteome</keyword>
<dbReference type="InterPro" id="IPR007725">
    <property type="entry name" value="TIMELESS_C"/>
</dbReference>
<feature type="compositionally biased region" description="Acidic residues" evidence="2">
    <location>
        <begin position="666"/>
        <end position="675"/>
    </location>
</feature>
<dbReference type="GO" id="GO:0009649">
    <property type="term" value="P:entrainment of circadian clock"/>
    <property type="evidence" value="ECO:0007669"/>
    <property type="project" value="TreeGrafter"/>
</dbReference>